<dbReference type="EMBL" id="JBITLV010000002">
    <property type="protein sequence ID" value="MFI7586763.1"/>
    <property type="molecule type" value="Genomic_DNA"/>
</dbReference>
<dbReference type="PANTHER" id="PTHR36844">
    <property type="entry name" value="PROTEASE PRSW"/>
    <property type="match status" value="1"/>
</dbReference>
<feature type="transmembrane region" description="Helical" evidence="1">
    <location>
        <begin position="113"/>
        <end position="136"/>
    </location>
</feature>
<reference evidence="2 3" key="1">
    <citation type="submission" date="2024-10" db="EMBL/GenBank/DDBJ databases">
        <title>The Natural Products Discovery Center: Release of the First 8490 Sequenced Strains for Exploring Actinobacteria Biosynthetic Diversity.</title>
        <authorList>
            <person name="Kalkreuter E."/>
            <person name="Kautsar S.A."/>
            <person name="Yang D."/>
            <person name="Bader C.D."/>
            <person name="Teijaro C.N."/>
            <person name="Fluegel L."/>
            <person name="Davis C.M."/>
            <person name="Simpson J.R."/>
            <person name="Lauterbach L."/>
            <person name="Steele A.D."/>
            <person name="Gui C."/>
            <person name="Meng S."/>
            <person name="Li G."/>
            <person name="Viehrig K."/>
            <person name="Ye F."/>
            <person name="Su P."/>
            <person name="Kiefer A.F."/>
            <person name="Nichols A."/>
            <person name="Cepeda A.J."/>
            <person name="Yan W."/>
            <person name="Fan B."/>
            <person name="Jiang Y."/>
            <person name="Adhikari A."/>
            <person name="Zheng C.-J."/>
            <person name="Schuster L."/>
            <person name="Cowan T.M."/>
            <person name="Smanski M.J."/>
            <person name="Chevrette M.G."/>
            <person name="De Carvalho L.P.S."/>
            <person name="Shen B."/>
        </authorList>
    </citation>
    <scope>NUCLEOTIDE SEQUENCE [LARGE SCALE GENOMIC DNA]</scope>
    <source>
        <strain evidence="2 3">NPDC049639</strain>
    </source>
</reference>
<keyword evidence="1" id="KW-0472">Membrane</keyword>
<evidence type="ECO:0000313" key="2">
    <source>
        <dbReference type="EMBL" id="MFI7586763.1"/>
    </source>
</evidence>
<dbReference type="InterPro" id="IPR026898">
    <property type="entry name" value="PrsW"/>
</dbReference>
<dbReference type="Pfam" id="PF13367">
    <property type="entry name" value="PrsW-protease"/>
    <property type="match status" value="1"/>
</dbReference>
<feature type="transmembrane region" description="Helical" evidence="1">
    <location>
        <begin position="239"/>
        <end position="257"/>
    </location>
</feature>
<proteinExistence type="predicted"/>
<keyword evidence="3" id="KW-1185">Reference proteome</keyword>
<feature type="transmembrane region" description="Helical" evidence="1">
    <location>
        <begin position="21"/>
        <end position="41"/>
    </location>
</feature>
<dbReference type="GO" id="GO:0008237">
    <property type="term" value="F:metallopeptidase activity"/>
    <property type="evidence" value="ECO:0007669"/>
    <property type="project" value="UniProtKB-KW"/>
</dbReference>
<keyword evidence="1" id="KW-0812">Transmembrane</keyword>
<keyword evidence="2" id="KW-0482">Metalloprotease</keyword>
<protein>
    <submittedName>
        <fullName evidence="2">PrsW family intramembrane metalloprotease</fullName>
    </submittedName>
</protein>
<dbReference type="RefSeq" id="WP_398277138.1">
    <property type="nucleotide sequence ID" value="NZ_JBITLV010000002.1"/>
</dbReference>
<keyword evidence="2" id="KW-0645">Protease</keyword>
<keyword evidence="1" id="KW-1133">Transmembrane helix</keyword>
<dbReference type="PANTHER" id="PTHR36844:SF1">
    <property type="entry name" value="PROTEASE PRSW"/>
    <property type="match status" value="1"/>
</dbReference>
<evidence type="ECO:0000256" key="1">
    <source>
        <dbReference type="SAM" id="Phobius"/>
    </source>
</evidence>
<feature type="transmembrane region" description="Helical" evidence="1">
    <location>
        <begin position="47"/>
        <end position="68"/>
    </location>
</feature>
<feature type="transmembrane region" description="Helical" evidence="1">
    <location>
        <begin position="185"/>
        <end position="204"/>
    </location>
</feature>
<keyword evidence="2" id="KW-0378">Hydrolase</keyword>
<accession>A0ABW8AL98</accession>
<comment type="caution">
    <text evidence="2">The sequence shown here is derived from an EMBL/GenBank/DDBJ whole genome shotgun (WGS) entry which is preliminary data.</text>
</comment>
<evidence type="ECO:0000313" key="3">
    <source>
        <dbReference type="Proteomes" id="UP001612915"/>
    </source>
</evidence>
<feature type="transmembrane region" description="Helical" evidence="1">
    <location>
        <begin position="75"/>
        <end position="101"/>
    </location>
</feature>
<sequence length="268" mass="27815">MAIETLGAPSGRLAAAGRRGAWLAVLVGGAAAYVVVLQVMVSTENVNFFPSLLLIGAITVPMAVLVFAEVSGRRIAAVAPWIVVTTAIVGGVIGTVTAGVLEYDTLRRLGTVPMVLVGIIEEAAKLVVPLALYLALRPRDPRGGVIVGVASGMGFATLETMGYGFQALLSAHSIAAVDDTLLLRGLLSPACHIAWTGMTVAMLWRIHTSPRPGRARALFVATYLVAVGLHATWDGSQSVPVHAVVAGVGLVALLVLIHRSRHDEPAVA</sequence>
<gene>
    <name evidence="2" type="ORF">ACIB24_06775</name>
</gene>
<organism evidence="2 3">
    <name type="scientific">Spongisporangium articulatum</name>
    <dbReference type="NCBI Taxonomy" id="3362603"/>
    <lineage>
        <taxon>Bacteria</taxon>
        <taxon>Bacillati</taxon>
        <taxon>Actinomycetota</taxon>
        <taxon>Actinomycetes</taxon>
        <taxon>Kineosporiales</taxon>
        <taxon>Kineosporiaceae</taxon>
        <taxon>Spongisporangium</taxon>
    </lineage>
</organism>
<name>A0ABW8AL98_9ACTN</name>
<dbReference type="Proteomes" id="UP001612915">
    <property type="component" value="Unassembled WGS sequence"/>
</dbReference>
<feature type="transmembrane region" description="Helical" evidence="1">
    <location>
        <begin position="143"/>
        <end position="165"/>
    </location>
</feature>
<feature type="transmembrane region" description="Helical" evidence="1">
    <location>
        <begin position="216"/>
        <end position="233"/>
    </location>
</feature>